<dbReference type="GO" id="GO:0004713">
    <property type="term" value="F:protein tyrosine kinase activity"/>
    <property type="evidence" value="ECO:0007669"/>
    <property type="project" value="TreeGrafter"/>
</dbReference>
<dbReference type="InterPro" id="IPR036412">
    <property type="entry name" value="HAD-like_sf"/>
</dbReference>
<dbReference type="PANTHER" id="PTHR43434">
    <property type="entry name" value="PHOSPHOGLYCOLATE PHOSPHATASE"/>
    <property type="match status" value="1"/>
</dbReference>
<dbReference type="Gene3D" id="3.40.50.1000">
    <property type="entry name" value="HAD superfamily/HAD-like"/>
    <property type="match status" value="1"/>
</dbReference>
<dbReference type="InterPro" id="IPR041492">
    <property type="entry name" value="HAD_2"/>
</dbReference>
<name>L7F5B8_STRT8</name>
<evidence type="ECO:0000313" key="1">
    <source>
        <dbReference type="EMBL" id="ELP66778.1"/>
    </source>
</evidence>
<dbReference type="InterPro" id="IPR050155">
    <property type="entry name" value="HAD-like_hydrolase_sf"/>
</dbReference>
<dbReference type="Pfam" id="PF13419">
    <property type="entry name" value="HAD_2"/>
    <property type="match status" value="1"/>
</dbReference>
<keyword evidence="1" id="KW-0378">Hydrolase</keyword>
<dbReference type="SUPFAM" id="SSF56784">
    <property type="entry name" value="HAD-like"/>
    <property type="match status" value="1"/>
</dbReference>
<dbReference type="PANTHER" id="PTHR43434:SF20">
    <property type="entry name" value="5'-NUCLEOTIDASE"/>
    <property type="match status" value="1"/>
</dbReference>
<accession>L7F5B8</accession>
<keyword evidence="2" id="KW-1185">Reference proteome</keyword>
<evidence type="ECO:0000313" key="2">
    <source>
        <dbReference type="Proteomes" id="UP000010931"/>
    </source>
</evidence>
<proteinExistence type="predicted"/>
<dbReference type="GO" id="GO:0016787">
    <property type="term" value="F:hydrolase activity"/>
    <property type="evidence" value="ECO:0007669"/>
    <property type="project" value="UniProtKB-KW"/>
</dbReference>
<comment type="caution">
    <text evidence="1">The sequence shown here is derived from an EMBL/GenBank/DDBJ whole genome shotgun (WGS) entry which is preliminary data.</text>
</comment>
<dbReference type="Gene3D" id="1.10.150.240">
    <property type="entry name" value="Putative phosphatase, domain 2"/>
    <property type="match status" value="1"/>
</dbReference>
<dbReference type="InterPro" id="IPR023198">
    <property type="entry name" value="PGP-like_dom2"/>
</dbReference>
<dbReference type="PATRIC" id="fig|698760.3.peg.4455"/>
<organism evidence="1 2">
    <name type="scientific">Streptomyces turgidiscabies (strain Car8)</name>
    <dbReference type="NCBI Taxonomy" id="698760"/>
    <lineage>
        <taxon>Bacteria</taxon>
        <taxon>Bacillati</taxon>
        <taxon>Actinomycetota</taxon>
        <taxon>Actinomycetes</taxon>
        <taxon>Kitasatosporales</taxon>
        <taxon>Streptomycetaceae</taxon>
        <taxon>Streptomyces</taxon>
    </lineage>
</organism>
<dbReference type="SFLD" id="SFLDS00003">
    <property type="entry name" value="Haloacid_Dehalogenase"/>
    <property type="match status" value="1"/>
</dbReference>
<reference evidence="1 2" key="1">
    <citation type="journal article" date="2011" name="Plasmid">
        <title>Streptomyces turgidiscabies Car8 contains a modular pathogenicity island that shares virulence genes with other actinobacterial plant pathogens.</title>
        <authorList>
            <person name="Huguet-Tapia J.C."/>
            <person name="Badger J.H."/>
            <person name="Loria R."/>
            <person name="Pettis G.S."/>
        </authorList>
    </citation>
    <scope>NUCLEOTIDE SEQUENCE [LARGE SCALE GENOMIC DNA]</scope>
    <source>
        <strain evidence="1 2">Car8</strain>
    </source>
</reference>
<dbReference type="Proteomes" id="UP000010931">
    <property type="component" value="Unassembled WGS sequence"/>
</dbReference>
<dbReference type="RefSeq" id="WP_006378139.1">
    <property type="nucleotide sequence ID" value="NZ_AEJB01000328.1"/>
</dbReference>
<sequence>MRPTCLLLDLDGTLIDSAPGVTASAAAALRSVGAPVPDGPTLRGFVGPPMYDTFRYVVGLDEPTARAALAAYRTEYARHGASAATVYDGIPELLDALAASGLPMGVATSKVQDQAELMTRRFGLDTRLLTVCGVSDEAGRTTKRQVIRECVTRLRDRGADVRRPLMVGDRTYDVESAAAEGIPAVHVRWGYGGEAESAGAVASVAEPAELIPLLATLPRTALAHHP</sequence>
<dbReference type="GO" id="GO:0005829">
    <property type="term" value="C:cytosol"/>
    <property type="evidence" value="ECO:0007669"/>
    <property type="project" value="TreeGrafter"/>
</dbReference>
<dbReference type="STRING" id="85558.T45_05510"/>
<dbReference type="AlphaFoldDB" id="L7F5B8"/>
<protein>
    <submittedName>
        <fullName evidence="1">Haloacid dehalogenase-like hydrolase</fullName>
    </submittedName>
</protein>
<gene>
    <name evidence="1" type="ORF">STRTUCAR8_08171</name>
</gene>
<dbReference type="InterPro" id="IPR023214">
    <property type="entry name" value="HAD_sf"/>
</dbReference>
<dbReference type="GeneID" id="97407522"/>
<dbReference type="SFLD" id="SFLDG01129">
    <property type="entry name" value="C1.5:_HAD__Beta-PGM__Phosphata"/>
    <property type="match status" value="1"/>
</dbReference>
<dbReference type="EMBL" id="AEJB01000328">
    <property type="protein sequence ID" value="ELP66778.1"/>
    <property type="molecule type" value="Genomic_DNA"/>
</dbReference>